<dbReference type="InterPro" id="IPR051796">
    <property type="entry name" value="ISF_SsuE-like"/>
</dbReference>
<dbReference type="RefSeq" id="WP_161839743.1">
    <property type="nucleotide sequence ID" value="NZ_CP048000.1"/>
</dbReference>
<dbReference type="KEGG" id="anr:Ana3638_20825"/>
<evidence type="ECO:0000313" key="5">
    <source>
        <dbReference type="Proteomes" id="UP000464314"/>
    </source>
</evidence>
<sequence length="182" mass="20411">MNVLLINCSPVKNGATAEIINVVNSILGTKYDIRNICIDDYVIKFCKGCRTCHKTAKCIQNDNVLNVIEDYSWADSIISVAPSYWADIPGQFKAFIDRCTPWCNTHEPHATIGQGKKGYSIALRTGPSMKECNRIIESIEHFYGHMGIIPTDSLGLCSVEYKVDIESKRSEIEEFCNKIINV</sequence>
<dbReference type="Pfam" id="PF03358">
    <property type="entry name" value="FMN_red"/>
    <property type="match status" value="1"/>
</dbReference>
<evidence type="ECO:0000256" key="1">
    <source>
        <dbReference type="ARBA" id="ARBA00022630"/>
    </source>
</evidence>
<dbReference type="EMBL" id="CP048000">
    <property type="protein sequence ID" value="QHQ62921.1"/>
    <property type="molecule type" value="Genomic_DNA"/>
</dbReference>
<accession>A0A6P1TSH8</accession>
<protein>
    <submittedName>
        <fullName evidence="4">Flavodoxin family protein</fullName>
    </submittedName>
</protein>
<dbReference type="PANTHER" id="PTHR43278:SF4">
    <property type="entry name" value="NAD(P)H-DEPENDENT FMN-CONTAINING OXIDOREDUCTASE YWQN-RELATED"/>
    <property type="match status" value="1"/>
</dbReference>
<gene>
    <name evidence="4" type="ORF">Ana3638_20825</name>
</gene>
<feature type="domain" description="NADPH-dependent FMN reductase-like" evidence="3">
    <location>
        <begin position="1"/>
        <end position="149"/>
    </location>
</feature>
<name>A0A6P1TSH8_9FIRM</name>
<dbReference type="InterPro" id="IPR005025">
    <property type="entry name" value="FMN_Rdtase-like_dom"/>
</dbReference>
<evidence type="ECO:0000313" key="4">
    <source>
        <dbReference type="EMBL" id="QHQ62921.1"/>
    </source>
</evidence>
<dbReference type="GO" id="GO:0016491">
    <property type="term" value="F:oxidoreductase activity"/>
    <property type="evidence" value="ECO:0007669"/>
    <property type="project" value="InterPro"/>
</dbReference>
<proteinExistence type="predicted"/>
<dbReference type="PANTHER" id="PTHR43278">
    <property type="entry name" value="NAD(P)H-DEPENDENT FMN-CONTAINING OXIDOREDUCTASE YWQN-RELATED"/>
    <property type="match status" value="1"/>
</dbReference>
<reference evidence="4 5" key="1">
    <citation type="submission" date="2020-01" db="EMBL/GenBank/DDBJ databases">
        <title>Genome analysis of Anaerocolumna sp. CBA3638.</title>
        <authorList>
            <person name="Kim J."/>
            <person name="Roh S.W."/>
        </authorList>
    </citation>
    <scope>NUCLEOTIDE SEQUENCE [LARGE SCALE GENOMIC DNA]</scope>
    <source>
        <strain evidence="4 5">CBA3638</strain>
    </source>
</reference>
<dbReference type="InterPro" id="IPR029039">
    <property type="entry name" value="Flavoprotein-like_sf"/>
</dbReference>
<dbReference type="SUPFAM" id="SSF52218">
    <property type="entry name" value="Flavoproteins"/>
    <property type="match status" value="1"/>
</dbReference>
<keyword evidence="2" id="KW-0288">FMN</keyword>
<dbReference type="AlphaFoldDB" id="A0A6P1TSH8"/>
<evidence type="ECO:0000256" key="2">
    <source>
        <dbReference type="ARBA" id="ARBA00022643"/>
    </source>
</evidence>
<dbReference type="Gene3D" id="3.40.50.360">
    <property type="match status" value="1"/>
</dbReference>
<organism evidence="4 5">
    <name type="scientific">Anaerocolumna sedimenticola</name>
    <dbReference type="NCBI Taxonomy" id="2696063"/>
    <lineage>
        <taxon>Bacteria</taxon>
        <taxon>Bacillati</taxon>
        <taxon>Bacillota</taxon>
        <taxon>Clostridia</taxon>
        <taxon>Lachnospirales</taxon>
        <taxon>Lachnospiraceae</taxon>
        <taxon>Anaerocolumna</taxon>
    </lineage>
</organism>
<evidence type="ECO:0000259" key="3">
    <source>
        <dbReference type="Pfam" id="PF03358"/>
    </source>
</evidence>
<dbReference type="Proteomes" id="UP000464314">
    <property type="component" value="Chromosome"/>
</dbReference>
<keyword evidence="1" id="KW-0285">Flavoprotein</keyword>
<keyword evidence="5" id="KW-1185">Reference proteome</keyword>